<proteinExistence type="predicted"/>
<accession>A0A1H3V1G3</accession>
<name>A0A1H3V1G3_9BACI</name>
<keyword evidence="3" id="KW-1185">Reference proteome</keyword>
<dbReference type="SUPFAM" id="SSF53383">
    <property type="entry name" value="PLP-dependent transferases"/>
    <property type="match status" value="1"/>
</dbReference>
<evidence type="ECO:0000313" key="3">
    <source>
        <dbReference type="Proteomes" id="UP000198935"/>
    </source>
</evidence>
<gene>
    <name evidence="2" type="ORF">SAMN05421736_1361</name>
</gene>
<dbReference type="EMBL" id="FNPI01000036">
    <property type="protein sequence ID" value="SDZ68514.1"/>
    <property type="molecule type" value="Genomic_DNA"/>
</dbReference>
<evidence type="ECO:0000259" key="1">
    <source>
        <dbReference type="Pfam" id="PF00155"/>
    </source>
</evidence>
<sequence length="216" mass="24556">MVLYDVGCGSGDLESLPFAKWRKLMNRCLLIENSRLLLYGDLQGEPKVCVEIVTYLHQVRGVRCSPEQIVVGTGTYHSLDLLFQPLKKKDVTCMVVEASINDGVKALFEQFRFDSRPLWLESDGLRIEEVYASKAQAVYVTPSHQFPFGVTLSVNKRIKLLNWTRNSKPTSLKMTTTANFVTTVGQFHRCKALTMMDGLFTLASFPKHCVQKYDFF</sequence>
<dbReference type="InterPro" id="IPR004839">
    <property type="entry name" value="Aminotransferase_I/II_large"/>
</dbReference>
<evidence type="ECO:0000313" key="2">
    <source>
        <dbReference type="EMBL" id="SDZ68514.1"/>
    </source>
</evidence>
<protein>
    <submittedName>
        <fullName evidence="2">GntR family transcriptional regulator / MocR family aminotransferase</fullName>
    </submittedName>
</protein>
<reference evidence="3" key="1">
    <citation type="submission" date="2016-10" db="EMBL/GenBank/DDBJ databases">
        <authorList>
            <person name="Varghese N."/>
            <person name="Submissions S."/>
        </authorList>
    </citation>
    <scope>NUCLEOTIDE SEQUENCE [LARGE SCALE GENOMIC DNA]</scope>
    <source>
        <strain evidence="3">SP</strain>
    </source>
</reference>
<dbReference type="Proteomes" id="UP000198935">
    <property type="component" value="Unassembled WGS sequence"/>
</dbReference>
<dbReference type="Gene3D" id="3.40.640.10">
    <property type="entry name" value="Type I PLP-dependent aspartate aminotransferase-like (Major domain)"/>
    <property type="match status" value="1"/>
</dbReference>
<organism evidence="2 3">
    <name type="scientific">Evansella caseinilytica</name>
    <dbReference type="NCBI Taxonomy" id="1503961"/>
    <lineage>
        <taxon>Bacteria</taxon>
        <taxon>Bacillati</taxon>
        <taxon>Bacillota</taxon>
        <taxon>Bacilli</taxon>
        <taxon>Bacillales</taxon>
        <taxon>Bacillaceae</taxon>
        <taxon>Evansella</taxon>
    </lineage>
</organism>
<dbReference type="InterPro" id="IPR051446">
    <property type="entry name" value="HTH_trans_reg/aminotransferase"/>
</dbReference>
<dbReference type="GO" id="GO:0008483">
    <property type="term" value="F:transaminase activity"/>
    <property type="evidence" value="ECO:0007669"/>
    <property type="project" value="UniProtKB-KW"/>
</dbReference>
<dbReference type="STRING" id="1503961.SAMN05421736_1361"/>
<dbReference type="InterPro" id="IPR015424">
    <property type="entry name" value="PyrdxlP-dep_Trfase"/>
</dbReference>
<dbReference type="GO" id="GO:0030170">
    <property type="term" value="F:pyridoxal phosphate binding"/>
    <property type="evidence" value="ECO:0007669"/>
    <property type="project" value="InterPro"/>
</dbReference>
<dbReference type="PANTHER" id="PTHR46577:SF1">
    <property type="entry name" value="HTH-TYPE TRANSCRIPTIONAL REGULATORY PROTEIN GABR"/>
    <property type="match status" value="1"/>
</dbReference>
<dbReference type="AlphaFoldDB" id="A0A1H3V1G3"/>
<dbReference type="Pfam" id="PF00155">
    <property type="entry name" value="Aminotran_1_2"/>
    <property type="match status" value="1"/>
</dbReference>
<keyword evidence="2" id="KW-0808">Transferase</keyword>
<feature type="domain" description="Aminotransferase class I/classII large" evidence="1">
    <location>
        <begin position="9"/>
        <end position="90"/>
    </location>
</feature>
<dbReference type="PANTHER" id="PTHR46577">
    <property type="entry name" value="HTH-TYPE TRANSCRIPTIONAL REGULATORY PROTEIN GABR"/>
    <property type="match status" value="1"/>
</dbReference>
<keyword evidence="2" id="KW-0032">Aminotransferase</keyword>
<dbReference type="InterPro" id="IPR015421">
    <property type="entry name" value="PyrdxlP-dep_Trfase_major"/>
</dbReference>